<evidence type="ECO:0000313" key="2">
    <source>
        <dbReference type="Proteomes" id="UP000216052"/>
    </source>
</evidence>
<dbReference type="EMBL" id="CP155571">
    <property type="protein sequence ID" value="XFO74293.1"/>
    <property type="molecule type" value="Genomic_DNA"/>
</dbReference>
<evidence type="ECO:0000313" key="1">
    <source>
        <dbReference type="EMBL" id="XFO74293.1"/>
    </source>
</evidence>
<organism evidence="1 2">
    <name type="scientific">Sporomusa acidovorans (strain ATCC 49682 / DSM 3132 / Mol)</name>
    <dbReference type="NCBI Taxonomy" id="1123286"/>
    <lineage>
        <taxon>Bacteria</taxon>
        <taxon>Bacillati</taxon>
        <taxon>Bacillota</taxon>
        <taxon>Negativicutes</taxon>
        <taxon>Selenomonadales</taxon>
        <taxon>Sporomusaceae</taxon>
        <taxon>Sporomusa</taxon>
    </lineage>
</organism>
<proteinExistence type="predicted"/>
<gene>
    <name evidence="1" type="ORF">SPACI_044020</name>
</gene>
<sequence>MLLPMRFRILHLLTLPETGLTELEIMEALKPEYGTDGQYRRSIVDDHLASMKAVGMIEILELFMGDDGKLLHKFRATDYGKKYLKYIPQGWSADQPAKRVSL</sequence>
<protein>
    <submittedName>
        <fullName evidence="1">Uncharacterized protein</fullName>
    </submittedName>
</protein>
<dbReference type="Proteomes" id="UP000216052">
    <property type="component" value="Chromosome"/>
</dbReference>
<name>A0ABZ3J8A6_SPOA4</name>
<reference evidence="1" key="1">
    <citation type="submission" date="2024-05" db="EMBL/GenBank/DDBJ databases">
        <title>Isolation and characterization of Sporomusa carbonis sp. nov., a carboxydotrophic hydrogenogen in the genus of Sporomusa isolated from a charcoal burning pile.</title>
        <authorList>
            <person name="Boeer T."/>
            <person name="Rosenbaum F."/>
            <person name="Eysell L."/>
            <person name="Mueller V."/>
            <person name="Daniel R."/>
            <person name="Poehlein A."/>
        </authorList>
    </citation>
    <scope>NUCLEOTIDE SEQUENCE [LARGE SCALE GENOMIC DNA]</scope>
    <source>
        <strain evidence="1">DSM 3132</strain>
    </source>
</reference>
<dbReference type="RefSeq" id="WP_093794739.1">
    <property type="nucleotide sequence ID" value="NZ_CP155571.1"/>
</dbReference>
<accession>A0ABZ3J8A6</accession>
<keyword evidence="2" id="KW-1185">Reference proteome</keyword>